<gene>
    <name evidence="9" type="ORF">HMPREF1557_00971</name>
</gene>
<evidence type="ECO:0000256" key="6">
    <source>
        <dbReference type="ARBA" id="ARBA00032897"/>
    </source>
</evidence>
<dbReference type="InterPro" id="IPR010488">
    <property type="entry name" value="Zeta_toxin_domain"/>
</dbReference>
<comment type="similarity">
    <text evidence="1">Belongs to the zeta toxin family.</text>
</comment>
<keyword evidence="5" id="KW-0067">ATP-binding</keyword>
<dbReference type="GO" id="GO:0005524">
    <property type="term" value="F:ATP binding"/>
    <property type="evidence" value="ECO:0007669"/>
    <property type="project" value="UniProtKB-KW"/>
</dbReference>
<comment type="catalytic activity">
    <reaction evidence="7">
        <text>UDP-N-acetyl-alpha-D-glucosamine + ATP = UDP-N-acetyl-alpha-D-glucosamine 3'-phosphate + ADP + H(+)</text>
        <dbReference type="Rhea" id="RHEA:32671"/>
        <dbReference type="ChEBI" id="CHEBI:15378"/>
        <dbReference type="ChEBI" id="CHEBI:30616"/>
        <dbReference type="ChEBI" id="CHEBI:57705"/>
        <dbReference type="ChEBI" id="CHEBI:64353"/>
        <dbReference type="ChEBI" id="CHEBI:456216"/>
        <dbReference type="EC" id="2.7.1.176"/>
    </reaction>
</comment>
<dbReference type="EC" id="2.7.1.176" evidence="2"/>
<name>U2KH52_9STRE</name>
<keyword evidence="4" id="KW-0547">Nucleotide-binding</keyword>
<keyword evidence="3" id="KW-1277">Toxin-antitoxin system</keyword>
<evidence type="ECO:0000313" key="10">
    <source>
        <dbReference type="Proteomes" id="UP000016617"/>
    </source>
</evidence>
<dbReference type="GO" id="GO:0016301">
    <property type="term" value="F:kinase activity"/>
    <property type="evidence" value="ECO:0007669"/>
    <property type="project" value="InterPro"/>
</dbReference>
<dbReference type="PATRIC" id="fig|1227275.3.peg.862"/>
<comment type="caution">
    <text evidence="9">The sequence shown here is derived from an EMBL/GenBank/DDBJ whole genome shotgun (WGS) entry which is preliminary data.</text>
</comment>
<dbReference type="HOGENOM" id="CLU_162073_0_0_9"/>
<sequence>MLAQSPDGARTTPREYHDDIVDHLVDNLKQLEKEQIFNRIQIFQRDRQCVFDSKKDSQAAAEILASLLFGQWSNFDKEMLDIGRKRLEKLKIRNQER</sequence>
<accession>U2KH52</accession>
<evidence type="ECO:0000256" key="2">
    <source>
        <dbReference type="ARBA" id="ARBA00011963"/>
    </source>
</evidence>
<dbReference type="Proteomes" id="UP000016617">
    <property type="component" value="Unassembled WGS sequence"/>
</dbReference>
<dbReference type="AlphaFoldDB" id="U2KH52"/>
<dbReference type="Gene3D" id="3.40.50.300">
    <property type="entry name" value="P-loop containing nucleotide triphosphate hydrolases"/>
    <property type="match status" value="1"/>
</dbReference>
<evidence type="ECO:0000259" key="8">
    <source>
        <dbReference type="Pfam" id="PF06414"/>
    </source>
</evidence>
<evidence type="ECO:0000256" key="7">
    <source>
        <dbReference type="ARBA" id="ARBA00048178"/>
    </source>
</evidence>
<dbReference type="Pfam" id="PF06414">
    <property type="entry name" value="Zeta_toxin"/>
    <property type="match status" value="1"/>
</dbReference>
<proteinExistence type="inferred from homology"/>
<dbReference type="EMBL" id="AWVA01000057">
    <property type="protein sequence ID" value="ERJ76494.1"/>
    <property type="molecule type" value="Genomic_DNA"/>
</dbReference>
<evidence type="ECO:0000256" key="1">
    <source>
        <dbReference type="ARBA" id="ARBA00009104"/>
    </source>
</evidence>
<evidence type="ECO:0000313" key="9">
    <source>
        <dbReference type="EMBL" id="ERJ76494.1"/>
    </source>
</evidence>
<feature type="domain" description="Zeta toxin" evidence="8">
    <location>
        <begin position="7"/>
        <end position="55"/>
    </location>
</feature>
<evidence type="ECO:0000256" key="5">
    <source>
        <dbReference type="ARBA" id="ARBA00022840"/>
    </source>
</evidence>
<reference evidence="9 10" key="1">
    <citation type="submission" date="2013-06" db="EMBL/GenBank/DDBJ databases">
        <authorList>
            <person name="Weinstock G."/>
            <person name="Sodergren E."/>
            <person name="Lobos E.A."/>
            <person name="Fulton L."/>
            <person name="Fulton R."/>
            <person name="Courtney L."/>
            <person name="Fronick C."/>
            <person name="O'Laughlin M."/>
            <person name="Godfrey J."/>
            <person name="Wilson R.M."/>
            <person name="Miner T."/>
            <person name="Farmer C."/>
            <person name="Delehaunty K."/>
            <person name="Cordes M."/>
            <person name="Minx P."/>
            <person name="Tomlinson C."/>
            <person name="Chen J."/>
            <person name="Wollam A."/>
            <person name="Pepin K.H."/>
            <person name="Bhonagiri V."/>
            <person name="Zhang X."/>
            <person name="Warren W."/>
            <person name="Mitreva M."/>
            <person name="Mardis E.R."/>
            <person name="Wilson R.K."/>
        </authorList>
    </citation>
    <scope>NUCLEOTIDE SEQUENCE [LARGE SCALE GENOMIC DNA]</scope>
    <source>
        <strain evidence="9 10">W1703</strain>
    </source>
</reference>
<dbReference type="InterPro" id="IPR027417">
    <property type="entry name" value="P-loop_NTPase"/>
</dbReference>
<organism evidence="9 10">
    <name type="scientific">Streptococcus sobrinus W1703</name>
    <dbReference type="NCBI Taxonomy" id="1227275"/>
    <lineage>
        <taxon>Bacteria</taxon>
        <taxon>Bacillati</taxon>
        <taxon>Bacillota</taxon>
        <taxon>Bacilli</taxon>
        <taxon>Lactobacillales</taxon>
        <taxon>Streptococcaceae</taxon>
        <taxon>Streptococcus</taxon>
    </lineage>
</organism>
<protein>
    <recommendedName>
        <fullName evidence="6">UDP-N-acetylglucosamine kinase</fullName>
        <ecNumber evidence="2">2.7.1.176</ecNumber>
    </recommendedName>
    <alternativeName>
        <fullName evidence="6">UDP-N-acetylglucosamine kinase</fullName>
    </alternativeName>
</protein>
<evidence type="ECO:0000256" key="4">
    <source>
        <dbReference type="ARBA" id="ARBA00022741"/>
    </source>
</evidence>
<evidence type="ECO:0000256" key="3">
    <source>
        <dbReference type="ARBA" id="ARBA00022649"/>
    </source>
</evidence>